<evidence type="ECO:0000256" key="9">
    <source>
        <dbReference type="ARBA" id="ARBA00024910"/>
    </source>
</evidence>
<evidence type="ECO:0000256" key="8">
    <source>
        <dbReference type="ARBA" id="ARBA00023306"/>
    </source>
</evidence>
<comment type="similarity">
    <text evidence="2">Belongs to the ZapA family. Type 1 subfamily.</text>
</comment>
<dbReference type="InterPro" id="IPR036192">
    <property type="entry name" value="Cell_div_ZapA-like_sf"/>
</dbReference>
<evidence type="ECO:0000256" key="7">
    <source>
        <dbReference type="ARBA" id="ARBA00023210"/>
    </source>
</evidence>
<dbReference type="InterPro" id="IPR007838">
    <property type="entry name" value="Cell_div_ZapA-like"/>
</dbReference>
<organism evidence="12 13">
    <name type="scientific">Bermanella marisrubri</name>
    <dbReference type="NCBI Taxonomy" id="207949"/>
    <lineage>
        <taxon>Bacteria</taxon>
        <taxon>Pseudomonadati</taxon>
        <taxon>Pseudomonadota</taxon>
        <taxon>Gammaproteobacteria</taxon>
        <taxon>Oceanospirillales</taxon>
        <taxon>Oceanospirillaceae</taxon>
        <taxon>Bermanella</taxon>
    </lineage>
</organism>
<dbReference type="GO" id="GO:0000917">
    <property type="term" value="P:division septum assembly"/>
    <property type="evidence" value="ECO:0007669"/>
    <property type="project" value="UniProtKB-KW"/>
</dbReference>
<evidence type="ECO:0000256" key="2">
    <source>
        <dbReference type="ARBA" id="ARBA00010074"/>
    </source>
</evidence>
<evidence type="ECO:0000256" key="1">
    <source>
        <dbReference type="ARBA" id="ARBA00004496"/>
    </source>
</evidence>
<dbReference type="PANTHER" id="PTHR34981:SF1">
    <property type="entry name" value="CELL DIVISION PROTEIN ZAPA"/>
    <property type="match status" value="1"/>
</dbReference>
<evidence type="ECO:0000313" key="13">
    <source>
        <dbReference type="Proteomes" id="UP000004263"/>
    </source>
</evidence>
<dbReference type="GO" id="GO:0030428">
    <property type="term" value="C:cell septum"/>
    <property type="evidence" value="ECO:0007669"/>
    <property type="project" value="TreeGrafter"/>
</dbReference>
<comment type="function">
    <text evidence="9">Activator of cell division through the inhibition of FtsZ GTPase activity, therefore promoting FtsZ assembly into bundles of protofilaments necessary for the formation of the division Z ring. It is recruited early at mid-cell but it is not essential for cell division.</text>
</comment>
<name>Q1MZK3_9GAMM</name>
<dbReference type="Gene3D" id="3.30.160.880">
    <property type="entry name" value="Cell division protein ZapA protomer, N-terminal domain"/>
    <property type="match status" value="1"/>
</dbReference>
<keyword evidence="4" id="KW-0963">Cytoplasm</keyword>
<evidence type="ECO:0000313" key="12">
    <source>
        <dbReference type="EMBL" id="EAT11408.1"/>
    </source>
</evidence>
<evidence type="ECO:0000256" key="4">
    <source>
        <dbReference type="ARBA" id="ARBA00022490"/>
    </source>
</evidence>
<gene>
    <name evidence="12" type="ORF">RED65_05812</name>
</gene>
<sequence length="107" mass="11902">MSNQSGTGQENTVAVDLMGKEYRVACPEESRQDLERAARLLNERMHEIKSQGKLYGTERVAIMAALNLAYDYLNAIGGSESLQSQIRNLNSKLEGVLAEDQQMDLEP</sequence>
<keyword evidence="5" id="KW-0132">Cell division</keyword>
<dbReference type="RefSeq" id="WP_007016627.1">
    <property type="nucleotide sequence ID" value="NZ_AAQH01000018.1"/>
</dbReference>
<dbReference type="Proteomes" id="UP000004263">
    <property type="component" value="Unassembled WGS sequence"/>
</dbReference>
<accession>Q1MZK3</accession>
<dbReference type="SUPFAM" id="SSF102829">
    <property type="entry name" value="Cell division protein ZapA-like"/>
    <property type="match status" value="1"/>
</dbReference>
<dbReference type="PANTHER" id="PTHR34981">
    <property type="entry name" value="CELL DIVISION PROTEIN ZAPA"/>
    <property type="match status" value="1"/>
</dbReference>
<dbReference type="EMBL" id="AAQH01000018">
    <property type="protein sequence ID" value="EAT11408.1"/>
    <property type="molecule type" value="Genomic_DNA"/>
</dbReference>
<dbReference type="GO" id="GO:0000921">
    <property type="term" value="P:septin ring assembly"/>
    <property type="evidence" value="ECO:0007669"/>
    <property type="project" value="TreeGrafter"/>
</dbReference>
<protein>
    <recommendedName>
        <fullName evidence="3">Cell division protein ZapA</fullName>
    </recommendedName>
    <alternativeName>
        <fullName evidence="11">Z ring-associated protein ZapA</fullName>
    </alternativeName>
</protein>
<dbReference type="GO" id="GO:0005829">
    <property type="term" value="C:cytosol"/>
    <property type="evidence" value="ECO:0007669"/>
    <property type="project" value="TreeGrafter"/>
</dbReference>
<comment type="subcellular location">
    <subcellularLocation>
        <location evidence="1">Cytoplasm</location>
    </subcellularLocation>
</comment>
<dbReference type="OrthoDB" id="5772359at2"/>
<reference evidence="12 13" key="1">
    <citation type="submission" date="2006-03" db="EMBL/GenBank/DDBJ databases">
        <authorList>
            <person name="Pinhassi J."/>
            <person name="Pedros-Alio C."/>
            <person name="Ferriera S."/>
            <person name="Johnson J."/>
            <person name="Kravitz S."/>
            <person name="Halpern A."/>
            <person name="Remington K."/>
            <person name="Beeson K."/>
            <person name="Tran B."/>
            <person name="Rogers Y.-H."/>
            <person name="Friedman R."/>
            <person name="Venter J.C."/>
        </authorList>
    </citation>
    <scope>NUCLEOTIDE SEQUENCE [LARGE SCALE GENOMIC DNA]</scope>
    <source>
        <strain evidence="12 13">RED65</strain>
    </source>
</reference>
<proteinExistence type="inferred from homology"/>
<dbReference type="AlphaFoldDB" id="Q1MZK3"/>
<dbReference type="InterPro" id="IPR042233">
    <property type="entry name" value="Cell_div_ZapA_N"/>
</dbReference>
<dbReference type="Pfam" id="PF05164">
    <property type="entry name" value="ZapA"/>
    <property type="match status" value="1"/>
</dbReference>
<comment type="subunit">
    <text evidence="10">Homodimer. Interacts with FtsZ.</text>
</comment>
<keyword evidence="8" id="KW-0131">Cell cycle</keyword>
<keyword evidence="13" id="KW-1185">Reference proteome</keyword>
<evidence type="ECO:0000256" key="11">
    <source>
        <dbReference type="ARBA" id="ARBA00033158"/>
    </source>
</evidence>
<dbReference type="STRING" id="207949.RED65_05812"/>
<evidence type="ECO:0000256" key="6">
    <source>
        <dbReference type="ARBA" id="ARBA00023054"/>
    </source>
</evidence>
<dbReference type="Gene3D" id="1.20.5.50">
    <property type="match status" value="1"/>
</dbReference>
<dbReference type="GO" id="GO:0032153">
    <property type="term" value="C:cell division site"/>
    <property type="evidence" value="ECO:0007669"/>
    <property type="project" value="TreeGrafter"/>
</dbReference>
<comment type="caution">
    <text evidence="12">The sequence shown here is derived from an EMBL/GenBank/DDBJ whole genome shotgun (WGS) entry which is preliminary data.</text>
</comment>
<evidence type="ECO:0000256" key="5">
    <source>
        <dbReference type="ARBA" id="ARBA00022618"/>
    </source>
</evidence>
<evidence type="ECO:0000256" key="3">
    <source>
        <dbReference type="ARBA" id="ARBA00015195"/>
    </source>
</evidence>
<evidence type="ECO:0000256" key="10">
    <source>
        <dbReference type="ARBA" id="ARBA00026068"/>
    </source>
</evidence>
<dbReference type="HOGENOM" id="CLU_116623_2_1_6"/>
<keyword evidence="6" id="KW-0175">Coiled coil</keyword>
<keyword evidence="7" id="KW-0717">Septation</keyword>
<dbReference type="GO" id="GO:0043093">
    <property type="term" value="P:FtsZ-dependent cytokinesis"/>
    <property type="evidence" value="ECO:0007669"/>
    <property type="project" value="TreeGrafter"/>
</dbReference>